<keyword evidence="2" id="KW-0472">Membrane</keyword>
<organism evidence="4">
    <name type="scientific">Fusarium oxysporum (strain Fo5176)</name>
    <name type="common">Fusarium vascular wilt</name>
    <dbReference type="NCBI Taxonomy" id="660025"/>
    <lineage>
        <taxon>Eukaryota</taxon>
        <taxon>Fungi</taxon>
        <taxon>Dikarya</taxon>
        <taxon>Ascomycota</taxon>
        <taxon>Pezizomycotina</taxon>
        <taxon>Sordariomycetes</taxon>
        <taxon>Hypocreomycetidae</taxon>
        <taxon>Hypocreales</taxon>
        <taxon>Nectriaceae</taxon>
        <taxon>Fusarium</taxon>
        <taxon>Fusarium oxysporum species complex</taxon>
    </lineage>
</organism>
<keyword evidence="3" id="KW-0732">Signal</keyword>
<evidence type="ECO:0000313" key="4">
    <source>
        <dbReference type="EMBL" id="EGU76236.1"/>
    </source>
</evidence>
<feature type="chain" id="PRO_5003390435" description="Magnesium transport protein CorA" evidence="3">
    <location>
        <begin position="26"/>
        <end position="348"/>
    </location>
</feature>
<evidence type="ECO:0008006" key="5">
    <source>
        <dbReference type="Google" id="ProtNLM"/>
    </source>
</evidence>
<comment type="caution">
    <text evidence="4">The sequence shown here is derived from an EMBL/GenBank/DDBJ whole genome shotgun (WGS) entry which is preliminary data.</text>
</comment>
<gene>
    <name evidence="4" type="ORF">FOXB_13253</name>
</gene>
<keyword evidence="1" id="KW-0175">Coiled coil</keyword>
<dbReference type="STRING" id="660025.F9G3M1"/>
<sequence length="348" mass="39559">YLKEDALKDLLLYVLLIAYEMSADTTPPPCQQLLIASRVVKPAFSWSQISWIRWVQHLFSKRITLTRIPVEFCYNIRYFELNGRKRGNPWSLRQTGMYQNSLLRRPSTWILINYSRYIYDHIQELKRLSDTVFFATDVIGGQKEISARCGDLHTSLALGHSDCDVSNTIGELQADLQRYHEEMMSLSRTITKTEQLISSILAIRASSKLQTTTDITLMNISGLHLQSQHMSVDARNLLHVTEQGHKHAIITKILAQITMVSLPAFLIASVFSSTIVDGLEDGVSHITLYLEITLPLLLATVVALVILEKGLPRRAKLQRWVYLRKTVTTYQMDKGLNSLLAITESSIP</sequence>
<feature type="non-terminal residue" evidence="4">
    <location>
        <position position="1"/>
    </location>
</feature>
<proteinExistence type="predicted"/>
<evidence type="ECO:0000256" key="2">
    <source>
        <dbReference type="SAM" id="Phobius"/>
    </source>
</evidence>
<reference evidence="4" key="1">
    <citation type="journal article" date="2012" name="Mol. Plant Microbe Interact.">
        <title>A highly conserved effector in Fusarium oxysporum is required for full virulence on Arabidopsis.</title>
        <authorList>
            <person name="Thatcher L.F."/>
            <person name="Gardiner D.M."/>
            <person name="Kazan K."/>
            <person name="Manners J."/>
        </authorList>
    </citation>
    <scope>NUCLEOTIDE SEQUENCE [LARGE SCALE GENOMIC DNA]</scope>
    <source>
        <strain evidence="4">Fo5176</strain>
    </source>
</reference>
<feature type="coiled-coil region" evidence="1">
    <location>
        <begin position="169"/>
        <end position="196"/>
    </location>
</feature>
<evidence type="ECO:0000256" key="3">
    <source>
        <dbReference type="SAM" id="SignalP"/>
    </source>
</evidence>
<evidence type="ECO:0000256" key="1">
    <source>
        <dbReference type="SAM" id="Coils"/>
    </source>
</evidence>
<feature type="transmembrane region" description="Helical" evidence="2">
    <location>
        <begin position="253"/>
        <end position="276"/>
    </location>
</feature>
<protein>
    <recommendedName>
        <fullName evidence="5">Magnesium transport protein CorA</fullName>
    </recommendedName>
</protein>
<dbReference type="EMBL" id="AFQF01003313">
    <property type="protein sequence ID" value="EGU76236.1"/>
    <property type="molecule type" value="Genomic_DNA"/>
</dbReference>
<dbReference type="AlphaFoldDB" id="F9G3M1"/>
<keyword evidence="2" id="KW-0812">Transmembrane</keyword>
<accession>F9G3M1</accession>
<dbReference type="OrthoDB" id="5145609at2759"/>
<name>F9G3M1_FUSOF</name>
<feature type="transmembrane region" description="Helical" evidence="2">
    <location>
        <begin position="288"/>
        <end position="307"/>
    </location>
</feature>
<keyword evidence="2" id="KW-1133">Transmembrane helix</keyword>
<feature type="signal peptide" evidence="3">
    <location>
        <begin position="1"/>
        <end position="25"/>
    </location>
</feature>